<dbReference type="InterPro" id="IPR012337">
    <property type="entry name" value="RNaseH-like_sf"/>
</dbReference>
<comment type="caution">
    <text evidence="15">The sequence shown here is derived from an EMBL/GenBank/DDBJ whole genome shotgun (WGS) entry which is preliminary data.</text>
</comment>
<dbReference type="OrthoDB" id="995477at2759"/>
<dbReference type="Pfam" id="PF14641">
    <property type="entry name" value="HTH_44"/>
    <property type="match status" value="1"/>
</dbReference>
<evidence type="ECO:0000259" key="14">
    <source>
        <dbReference type="PROSITE" id="PS50126"/>
    </source>
</evidence>
<dbReference type="Pfam" id="PF14635">
    <property type="entry name" value="HHH_7"/>
    <property type="match status" value="1"/>
</dbReference>
<evidence type="ECO:0000256" key="1">
    <source>
        <dbReference type="ARBA" id="ARBA00004123"/>
    </source>
</evidence>
<dbReference type="SMART" id="SM00252">
    <property type="entry name" value="SH2"/>
    <property type="match status" value="1"/>
</dbReference>
<dbReference type="SMART" id="SM00316">
    <property type="entry name" value="S1"/>
    <property type="match status" value="1"/>
</dbReference>
<evidence type="ECO:0000256" key="8">
    <source>
        <dbReference type="ARBA" id="ARBA00023242"/>
    </source>
</evidence>
<dbReference type="InterPro" id="IPR003029">
    <property type="entry name" value="S1_domain"/>
</dbReference>
<sequence>MSESFDNEIEDHVQEDNFQDNDVPDEENQEEGEAIIPMDSSEEEEETDEEAAKEKSLDLDDEDEVSDDDLDLLEENTGIKIARSEPKFKRLKRGRHQEHKHDVSRIFDEDEIMEDQFGNESDFVVDDYEYEVDDIDQGERTQRYTTNKSYFTKEMTPQQRTWVEVFEDLEGKYAYAFDIEEPDELEFAEGIEAILDPSALKQMRMTEEDKIIKTKDIPERFQLRPDIVAERKLTDEEVEEAARIIFDNFAEYDGRRKSTPLFIAIKRVIKCLGQEFLEVPYIYAYRRDYLAEFHKDSSVSHEILNRSNLWHIYDLEYRYRLFIEKREAIQGMISKYQIDVDNEYILNLLESASSEEALSDLHDYIHHKYSRRIASSSEVSNTPRRLKKASFYEECLNRGIDRLNMGIDVESFAKSLIEDNPKIYHLTEPEVDPSIAEQYFKSNPRLALADATKMLAMDIAFDPLFRKYVRQNFIRNSVILVNPVQSISESDPSWPFRFLRKHISKFRKSGLFAEIMAAELKGQIKVKVVLENEQRFLESLKKRIINNADESESPWHKYRIDVIQHSFNNVLHPVMNRWIKSRLTKDAEQWIMAKTMENFEDKLYVRPFKSARMSADEIPRVAALSWGPGGHRKTECVFLDDTGRLVDHISFTNLRERDMKEYHDFVQFIRENKPQAIVVRCYDGRTKYLLETVQEAVEYYSKRGGEEIPVMAINDEVAKLYMLSPRAKREFPDYDEVARYCISLARMLQNPIGEYAAIEEKLPREKLIECLQRGFINVITDIGVSINEVLHTRNKMDLLQYVSGLGPRKAEVLIKSIVADGIMELERRDDLIKNGIVGKVVYTNCAGFIRVRPKRPGSFDDTRIHPTYYILARKMVCDALDLDDEEAEEEMYSNRRVDILKRLMAEPEKLNDLILDDYAKSLSKYYESPSNLILHNIKTELIRPFADPRRNFEIPTTDQVFEMETGENDESLFPGQIVAVQIMRVDDKILKCRLTEHQIDGVITIGNIADYRITPQDVRSQFSVDQPLKAKILSIDKQRFSANLTIRPRDLNNNRNFQPKRKKLDDDFDYEAEAEAIQASKKAIPVHIPAPSPIRIIPHPMFHQMTYSEAVQYLKDKSNGSYVVRPSSKGFGYIAITWKLFENIYQHVDIVEKDKAGVSVGRRLEVEGGKYIYSDLDELIVEYVEQKARRAEDLIAHAKFKSSEENLSKFIDISLEMNPNHSSYGFCFDHEMPGGFFLMFKVNQFSNIENWKGYVKPEGYKFKGELYPTIIDMLLNDPPETLNHTTPEISNCVGANFKWPNSTNDLNKETAFLYIADDSALEFDDETGRREDLIKSAVEVQVRMLGTTESVIINYNFRDPVEKNKLYKSIIDSGAAETALPYYVRSVLGKKGVFPSLVLPKDMENLLMFFFASTTYEISIGDDKNWSK</sequence>
<proteinExistence type="inferred from homology"/>
<dbReference type="InterPro" id="IPR028083">
    <property type="entry name" value="Spt6_acidic_N_dom"/>
</dbReference>
<dbReference type="Pfam" id="PF14633">
    <property type="entry name" value="SH2_2"/>
    <property type="match status" value="1"/>
</dbReference>
<feature type="compositionally biased region" description="Acidic residues" evidence="12">
    <location>
        <begin position="17"/>
        <end position="33"/>
    </location>
</feature>
<dbReference type="Gene3D" id="1.10.150.850">
    <property type="entry name" value="Spt6, helix-hairpin-helix domain"/>
    <property type="match status" value="1"/>
</dbReference>
<dbReference type="Gene3D" id="1.10.3500.10">
    <property type="entry name" value="Tex N-terminal region-like"/>
    <property type="match status" value="1"/>
</dbReference>
<keyword evidence="7" id="KW-0804">Transcription</keyword>
<dbReference type="SUPFAM" id="SSF53098">
    <property type="entry name" value="Ribonuclease H-like"/>
    <property type="match status" value="1"/>
</dbReference>
<keyword evidence="16" id="KW-1185">Reference proteome</keyword>
<dbReference type="FunFam" id="1.10.10.2740:FF:000002">
    <property type="entry name" value="Transcription elongation factor Spt6"/>
    <property type="match status" value="1"/>
</dbReference>
<dbReference type="GO" id="GO:0008023">
    <property type="term" value="C:transcription elongation factor complex"/>
    <property type="evidence" value="ECO:0007669"/>
    <property type="project" value="TreeGrafter"/>
</dbReference>
<name>A0A9N8VUM3_9GLOM</name>
<dbReference type="InterPro" id="IPR042066">
    <property type="entry name" value="Spt6_death-like"/>
</dbReference>
<dbReference type="Gene3D" id="1.10.10.2740">
    <property type="entry name" value="Spt6, Death-like domain"/>
    <property type="match status" value="1"/>
</dbReference>
<dbReference type="InterPro" id="IPR035019">
    <property type="entry name" value="Spt6_SH2_N"/>
</dbReference>
<evidence type="ECO:0000256" key="7">
    <source>
        <dbReference type="ARBA" id="ARBA00023163"/>
    </source>
</evidence>
<dbReference type="SUPFAM" id="SSF47781">
    <property type="entry name" value="RuvA domain 2-like"/>
    <property type="match status" value="1"/>
</dbReference>
<dbReference type="GO" id="GO:0042393">
    <property type="term" value="F:histone binding"/>
    <property type="evidence" value="ECO:0007669"/>
    <property type="project" value="TreeGrafter"/>
</dbReference>
<dbReference type="PROSITE" id="PS50126">
    <property type="entry name" value="S1"/>
    <property type="match status" value="1"/>
</dbReference>
<evidence type="ECO:0000256" key="9">
    <source>
        <dbReference type="ARBA" id="ARBA00029871"/>
    </source>
</evidence>
<feature type="domain" description="S1 motif" evidence="14">
    <location>
        <begin position="975"/>
        <end position="1047"/>
    </location>
</feature>
<dbReference type="Gene3D" id="1.10.10.650">
    <property type="entry name" value="RuvA domain 2-like"/>
    <property type="match status" value="1"/>
</dbReference>
<feature type="compositionally biased region" description="Acidic residues" evidence="12">
    <location>
        <begin position="40"/>
        <end position="49"/>
    </location>
</feature>
<evidence type="ECO:0000256" key="12">
    <source>
        <dbReference type="SAM" id="MobiDB-lite"/>
    </source>
</evidence>
<dbReference type="SUPFAM" id="SSF55550">
    <property type="entry name" value="SH2 domain"/>
    <property type="match status" value="1"/>
</dbReference>
<dbReference type="PANTHER" id="PTHR10145">
    <property type="entry name" value="TRANSCRIPTION ELONGATION FACTOR SPT6"/>
    <property type="match status" value="1"/>
</dbReference>
<evidence type="ECO:0000256" key="10">
    <source>
        <dbReference type="ARBA" id="ARBA00093389"/>
    </source>
</evidence>
<dbReference type="Gene3D" id="2.40.50.140">
    <property type="entry name" value="Nucleic acid-binding proteins"/>
    <property type="match status" value="1"/>
</dbReference>
<keyword evidence="8" id="KW-0539">Nucleus</keyword>
<reference evidence="15" key="1">
    <citation type="submission" date="2021-06" db="EMBL/GenBank/DDBJ databases">
        <authorList>
            <person name="Kallberg Y."/>
            <person name="Tangrot J."/>
            <person name="Rosling A."/>
        </authorList>
    </citation>
    <scope>NUCLEOTIDE SEQUENCE</scope>
    <source>
        <strain evidence="15">AZ414A</strain>
    </source>
</reference>
<dbReference type="GO" id="GO:0003677">
    <property type="term" value="F:DNA binding"/>
    <property type="evidence" value="ECO:0007669"/>
    <property type="project" value="InterPro"/>
</dbReference>
<feature type="region of interest" description="Disordered" evidence="12">
    <location>
        <begin position="1"/>
        <end position="72"/>
    </location>
</feature>
<dbReference type="SUPFAM" id="SSF158832">
    <property type="entry name" value="Tex N-terminal region-like"/>
    <property type="match status" value="1"/>
</dbReference>
<keyword evidence="5" id="KW-0158">Chromosome</keyword>
<comment type="similarity">
    <text evidence="3">Belongs to the SPT6 family.</text>
</comment>
<dbReference type="InterPro" id="IPR032706">
    <property type="entry name" value="Spt6_HHH"/>
</dbReference>
<gene>
    <name evidence="15" type="ORF">DEBURN_LOCUS2705</name>
</gene>
<organism evidence="15 16">
    <name type="scientific">Diversispora eburnea</name>
    <dbReference type="NCBI Taxonomy" id="1213867"/>
    <lineage>
        <taxon>Eukaryota</taxon>
        <taxon>Fungi</taxon>
        <taxon>Fungi incertae sedis</taxon>
        <taxon>Mucoromycota</taxon>
        <taxon>Glomeromycotina</taxon>
        <taxon>Glomeromycetes</taxon>
        <taxon>Diversisporales</taxon>
        <taxon>Diversisporaceae</taxon>
        <taxon>Diversispora</taxon>
    </lineage>
</organism>
<evidence type="ECO:0000256" key="4">
    <source>
        <dbReference type="ARBA" id="ARBA00020248"/>
    </source>
</evidence>
<dbReference type="InterPro" id="IPR028231">
    <property type="entry name" value="Spt6_YqgF"/>
</dbReference>
<evidence type="ECO:0000313" key="16">
    <source>
        <dbReference type="Proteomes" id="UP000789706"/>
    </source>
</evidence>
<dbReference type="InterPro" id="IPR000980">
    <property type="entry name" value="SH2"/>
</dbReference>
<dbReference type="InterPro" id="IPR028088">
    <property type="entry name" value="Spt6_HTH_DNA-bd_dom"/>
</dbReference>
<evidence type="ECO:0000259" key="13">
    <source>
        <dbReference type="PROSITE" id="PS50001"/>
    </source>
</evidence>
<dbReference type="Proteomes" id="UP000789706">
    <property type="component" value="Unassembled WGS sequence"/>
</dbReference>
<dbReference type="EMBL" id="CAJVPK010000153">
    <property type="protein sequence ID" value="CAG8461544.1"/>
    <property type="molecule type" value="Genomic_DNA"/>
</dbReference>
<dbReference type="InterPro" id="IPR023319">
    <property type="entry name" value="Tex-like_HTH_dom_sf"/>
</dbReference>
<dbReference type="InterPro" id="IPR037027">
    <property type="entry name" value="YqgF/RNaseH-like_dom_sf"/>
</dbReference>
<evidence type="ECO:0000256" key="5">
    <source>
        <dbReference type="ARBA" id="ARBA00022454"/>
    </source>
</evidence>
<evidence type="ECO:0000256" key="2">
    <source>
        <dbReference type="ARBA" id="ARBA00004286"/>
    </source>
</evidence>
<dbReference type="InterPro" id="IPR012340">
    <property type="entry name" value="NA-bd_OB-fold"/>
</dbReference>
<dbReference type="Gene3D" id="3.30.420.140">
    <property type="entry name" value="YqgF/RNase H-like domain"/>
    <property type="match status" value="1"/>
</dbReference>
<dbReference type="Pfam" id="PF14639">
    <property type="entry name" value="YqgF"/>
    <property type="match status" value="1"/>
</dbReference>
<evidence type="ECO:0000256" key="3">
    <source>
        <dbReference type="ARBA" id="ARBA00009253"/>
    </source>
</evidence>
<dbReference type="Pfam" id="PF14632">
    <property type="entry name" value="SPT6_acidic"/>
    <property type="match status" value="1"/>
</dbReference>
<comment type="subcellular location">
    <subcellularLocation>
        <location evidence="2">Chromosome</location>
    </subcellularLocation>
    <subcellularLocation>
        <location evidence="1">Nucleus</location>
    </subcellularLocation>
</comment>
<accession>A0A9N8VUM3</accession>
<dbReference type="GO" id="GO:0005694">
    <property type="term" value="C:chromosome"/>
    <property type="evidence" value="ECO:0007669"/>
    <property type="project" value="UniProtKB-SubCell"/>
</dbReference>
<comment type="function">
    <text evidence="10">Histone H3-H4 chaperone that plays a role in maintenance of chromatin structure during RNA polymerase II transcription elongation thereby repressing transcription initiation from cryptic promoters. Mediates the reassembly of nucleosomes onto the promoters of at least a selected set of genes during repression; the nucleosome reassembly is essential for transcriptional repression. Essential for viability.</text>
</comment>
<dbReference type="CDD" id="cd09918">
    <property type="entry name" value="SH2_Nterm_SPT6_like"/>
    <property type="match status" value="1"/>
</dbReference>
<keyword evidence="6 11" id="KW-0727">SH2 domain</keyword>
<dbReference type="InterPro" id="IPR010994">
    <property type="entry name" value="RuvA_2-like"/>
</dbReference>
<dbReference type="PROSITE" id="PS50001">
    <property type="entry name" value="SH2"/>
    <property type="match status" value="1"/>
</dbReference>
<dbReference type="InterPro" id="IPR023323">
    <property type="entry name" value="Tex-like_dom_sf"/>
</dbReference>
<dbReference type="Pfam" id="PF21710">
    <property type="entry name" value="Spt6_S1"/>
    <property type="match status" value="1"/>
</dbReference>
<dbReference type="InterPro" id="IPR036860">
    <property type="entry name" value="SH2_dom_sf"/>
</dbReference>
<feature type="compositionally biased region" description="Acidic residues" evidence="12">
    <location>
        <begin position="59"/>
        <end position="72"/>
    </location>
</feature>
<dbReference type="InterPro" id="IPR017072">
    <property type="entry name" value="TF_Spt6"/>
</dbReference>
<evidence type="ECO:0000256" key="6">
    <source>
        <dbReference type="ARBA" id="ARBA00022999"/>
    </source>
</evidence>
<dbReference type="SUPFAM" id="SSF50249">
    <property type="entry name" value="Nucleic acid-binding proteins"/>
    <property type="match status" value="1"/>
</dbReference>
<dbReference type="GO" id="GO:0034728">
    <property type="term" value="P:nucleosome organization"/>
    <property type="evidence" value="ECO:0007669"/>
    <property type="project" value="TreeGrafter"/>
</dbReference>
<dbReference type="InterPro" id="IPR035420">
    <property type="entry name" value="Spt6_SH2"/>
</dbReference>
<dbReference type="GO" id="GO:0140673">
    <property type="term" value="P:transcription elongation-coupled chromatin remodeling"/>
    <property type="evidence" value="ECO:0007669"/>
    <property type="project" value="InterPro"/>
</dbReference>
<dbReference type="InterPro" id="IPR049540">
    <property type="entry name" value="Spt6-like_S1"/>
</dbReference>
<protein>
    <recommendedName>
        <fullName evidence="4">Transcription elongation factor SPT6</fullName>
    </recommendedName>
    <alternativeName>
        <fullName evidence="9">Chromatin elongation factor SPT6</fullName>
    </alternativeName>
</protein>
<dbReference type="GO" id="GO:0031491">
    <property type="term" value="F:nucleosome binding"/>
    <property type="evidence" value="ECO:0007669"/>
    <property type="project" value="TreeGrafter"/>
</dbReference>
<evidence type="ECO:0000256" key="11">
    <source>
        <dbReference type="PROSITE-ProRule" id="PRU00191"/>
    </source>
</evidence>
<evidence type="ECO:0000313" key="15">
    <source>
        <dbReference type="EMBL" id="CAG8461544.1"/>
    </source>
</evidence>
<dbReference type="PANTHER" id="PTHR10145:SF6">
    <property type="entry name" value="TRANSCRIPTION ELONGATION FACTOR SPT6"/>
    <property type="match status" value="1"/>
</dbReference>
<dbReference type="Gene3D" id="3.30.505.10">
    <property type="entry name" value="SH2 domain"/>
    <property type="match status" value="2"/>
</dbReference>
<feature type="domain" description="SH2" evidence="13">
    <location>
        <begin position="1100"/>
        <end position="1198"/>
    </location>
</feature>